<dbReference type="AlphaFoldDB" id="A0A9K3CZT1"/>
<dbReference type="SUPFAM" id="SSF55469">
    <property type="entry name" value="FMN-dependent nitroreductase-like"/>
    <property type="match status" value="1"/>
</dbReference>
<protein>
    <recommendedName>
        <fullName evidence="1">Putative nitroreductase TM1586 domain-containing protein</fullName>
    </recommendedName>
</protein>
<proteinExistence type="predicted"/>
<name>A0A9K3CZT1_9EUKA</name>
<accession>A0A9K3CZT1</accession>
<dbReference type="GO" id="GO:0016491">
    <property type="term" value="F:oxidoreductase activity"/>
    <property type="evidence" value="ECO:0007669"/>
    <property type="project" value="InterPro"/>
</dbReference>
<comment type="caution">
    <text evidence="2">The sequence shown here is derived from an EMBL/GenBank/DDBJ whole genome shotgun (WGS) entry which is preliminary data.</text>
</comment>
<evidence type="ECO:0000313" key="2">
    <source>
        <dbReference type="EMBL" id="GIQ85416.1"/>
    </source>
</evidence>
<evidence type="ECO:0000259" key="1">
    <source>
        <dbReference type="Pfam" id="PF14512"/>
    </source>
</evidence>
<dbReference type="InterPro" id="IPR000415">
    <property type="entry name" value="Nitroreductase-like"/>
</dbReference>
<dbReference type="Pfam" id="PF14512">
    <property type="entry name" value="TM1586_NiRdase"/>
    <property type="match status" value="1"/>
</dbReference>
<dbReference type="Proteomes" id="UP000265618">
    <property type="component" value="Unassembled WGS sequence"/>
</dbReference>
<dbReference type="InterPro" id="IPR029478">
    <property type="entry name" value="TM1586_NiRdase"/>
</dbReference>
<sequence>MSTALNFDAVLPIITRDVGMLTGAMVIRHSTRKYSTSPVDHEALTALQAYAEELSTVCADVRLCMGDATPDSKLFKLEKIRRASCKNASHFCVGLVRTDSVGSDAWVGLLGEMYILKAASLGVHTCWIGGTLRKAEVLKSIAPEGEWTVSFITPLGNPETPTQGFPVRKRKELSKMVSTARPLSDWERRAAEAMQSAPSALNKQPRTMSVENGSITLREEGKGKESPSGGMTKRLDTCIALTHVLAQLAKDGKIRTVETVSSLPLVVRISQ</sequence>
<dbReference type="EMBL" id="BDIP01001929">
    <property type="protein sequence ID" value="GIQ85416.1"/>
    <property type="molecule type" value="Genomic_DNA"/>
</dbReference>
<dbReference type="OrthoDB" id="25064at2759"/>
<gene>
    <name evidence="2" type="ORF">KIPB_007077</name>
</gene>
<evidence type="ECO:0000313" key="3">
    <source>
        <dbReference type="Proteomes" id="UP000265618"/>
    </source>
</evidence>
<keyword evidence="3" id="KW-1185">Reference proteome</keyword>
<dbReference type="Gene3D" id="3.40.109.30">
    <property type="entry name" value="putative nitroreductase (tm1586), domain 2"/>
    <property type="match status" value="1"/>
</dbReference>
<organism evidence="2 3">
    <name type="scientific">Kipferlia bialata</name>
    <dbReference type="NCBI Taxonomy" id="797122"/>
    <lineage>
        <taxon>Eukaryota</taxon>
        <taxon>Metamonada</taxon>
        <taxon>Carpediemonas-like organisms</taxon>
        <taxon>Kipferlia</taxon>
    </lineage>
</organism>
<dbReference type="Gene3D" id="3.40.109.10">
    <property type="entry name" value="NADH Oxidase"/>
    <property type="match status" value="1"/>
</dbReference>
<reference evidence="2 3" key="1">
    <citation type="journal article" date="2018" name="PLoS ONE">
        <title>The draft genome of Kipferlia bialata reveals reductive genome evolution in fornicate parasites.</title>
        <authorList>
            <person name="Tanifuji G."/>
            <person name="Takabayashi S."/>
            <person name="Kume K."/>
            <person name="Takagi M."/>
            <person name="Nakayama T."/>
            <person name="Kamikawa R."/>
            <person name="Inagaki Y."/>
            <person name="Hashimoto T."/>
        </authorList>
    </citation>
    <scope>NUCLEOTIDE SEQUENCE [LARGE SCALE GENOMIC DNA]</scope>
    <source>
        <strain evidence="2">NY0173</strain>
    </source>
</reference>
<feature type="domain" description="Putative nitroreductase TM1586" evidence="1">
    <location>
        <begin position="22"/>
        <end position="244"/>
    </location>
</feature>